<name>A0A914VX19_9BILA</name>
<keyword evidence="2" id="KW-1185">Reference proteome</keyword>
<dbReference type="GO" id="GO:0005762">
    <property type="term" value="C:mitochondrial large ribosomal subunit"/>
    <property type="evidence" value="ECO:0007669"/>
    <property type="project" value="InterPro"/>
</dbReference>
<dbReference type="PANTHER" id="PTHR34095">
    <property type="entry name" value="39S RIBOSOMAL PROTEIN L55, MITOCHONDRIAL"/>
    <property type="match status" value="1"/>
</dbReference>
<feature type="compositionally biased region" description="Basic and acidic residues" evidence="1">
    <location>
        <begin position="208"/>
        <end position="229"/>
    </location>
</feature>
<dbReference type="AlphaFoldDB" id="A0A914VX19"/>
<feature type="compositionally biased region" description="Low complexity" evidence="1">
    <location>
        <begin position="144"/>
        <end position="167"/>
    </location>
</feature>
<evidence type="ECO:0000313" key="2">
    <source>
        <dbReference type="Proteomes" id="UP000887566"/>
    </source>
</evidence>
<accession>A0A914VX19</accession>
<evidence type="ECO:0000256" key="1">
    <source>
        <dbReference type="SAM" id="MobiDB-lite"/>
    </source>
</evidence>
<dbReference type="InterPro" id="IPR044884">
    <property type="entry name" value="Ribosomal_mL55_sf"/>
</dbReference>
<protein>
    <submittedName>
        <fullName evidence="3">Mitochondrial ribosomal protein L55</fullName>
    </submittedName>
</protein>
<dbReference type="Gene3D" id="6.20.130.20">
    <property type="entry name" value="Mitochondrial ribosomal protein L55"/>
    <property type="match status" value="1"/>
</dbReference>
<organism evidence="2 3">
    <name type="scientific">Plectus sambesii</name>
    <dbReference type="NCBI Taxonomy" id="2011161"/>
    <lineage>
        <taxon>Eukaryota</taxon>
        <taxon>Metazoa</taxon>
        <taxon>Ecdysozoa</taxon>
        <taxon>Nematoda</taxon>
        <taxon>Chromadorea</taxon>
        <taxon>Plectida</taxon>
        <taxon>Plectina</taxon>
        <taxon>Plectoidea</taxon>
        <taxon>Plectidae</taxon>
        <taxon>Plectus</taxon>
    </lineage>
</organism>
<reference evidence="3" key="1">
    <citation type="submission" date="2022-11" db="UniProtKB">
        <authorList>
            <consortium name="WormBaseParasite"/>
        </authorList>
    </citation>
    <scope>IDENTIFICATION</scope>
</reference>
<dbReference type="PANTHER" id="PTHR34095:SF1">
    <property type="entry name" value="LARGE RIBOSOMAL SUBUNIT PROTEIN ML55"/>
    <property type="match status" value="1"/>
</dbReference>
<dbReference type="Pfam" id="PF09776">
    <property type="entry name" value="Mitoc_L55"/>
    <property type="match status" value="1"/>
</dbReference>
<dbReference type="Proteomes" id="UP000887566">
    <property type="component" value="Unplaced"/>
</dbReference>
<dbReference type="InterPro" id="IPR018615">
    <property type="entry name" value="Ribosomal_mL55"/>
</dbReference>
<proteinExistence type="predicted"/>
<evidence type="ECO:0000313" key="3">
    <source>
        <dbReference type="WBParaSite" id="PSAMB.scaffold2741size21548.g19009.t1"/>
    </source>
</evidence>
<dbReference type="GO" id="GO:0003735">
    <property type="term" value="F:structural constituent of ribosome"/>
    <property type="evidence" value="ECO:0007669"/>
    <property type="project" value="InterPro"/>
</dbReference>
<feature type="compositionally biased region" description="Basic and acidic residues" evidence="1">
    <location>
        <begin position="183"/>
        <end position="197"/>
    </location>
</feature>
<sequence>MILSWTRARLLSSVGQVCSSSGLQLPQNREELLSPGCEQASLRLQQLRGNCNRAALGSIRRGQYLRVYPVRLVRPDGSTITVRMKEPRRLAYLPVDLTTLSEQELRERLAARKPQMLINKTDDNLDDNFDVDEYSFMWSEAGGQQKQQETSKQPSKQQPSKQPAKAADASKPKETAAKPVPPKSKDAAKTAKAKLKETAGGTAAASKDSAKPKEAAKGGDDKVAKKMTG</sequence>
<dbReference type="WBParaSite" id="PSAMB.scaffold2741size21548.g19009.t1">
    <property type="protein sequence ID" value="PSAMB.scaffold2741size21548.g19009.t1"/>
    <property type="gene ID" value="PSAMB.scaffold2741size21548.g19009"/>
</dbReference>
<feature type="region of interest" description="Disordered" evidence="1">
    <location>
        <begin position="140"/>
        <end position="229"/>
    </location>
</feature>
<dbReference type="GO" id="GO:0006412">
    <property type="term" value="P:translation"/>
    <property type="evidence" value="ECO:0007669"/>
    <property type="project" value="TreeGrafter"/>
</dbReference>